<evidence type="ECO:0000313" key="9">
    <source>
        <dbReference type="EMBL" id="PHT36339.1"/>
    </source>
</evidence>
<dbReference type="PANTHER" id="PTHR43091:SF3">
    <property type="entry name" value="3-OXOACYL-[ACYL-CARRIER-PROTEIN] SYNTHASE III, CHLOROPLASTIC-LIKE ISOFORM X1"/>
    <property type="match status" value="1"/>
</dbReference>
<gene>
    <name evidence="9" type="ORF">CQW23_24039</name>
</gene>
<comment type="caution">
    <text evidence="9">The sequence shown here is derived from an EMBL/GenBank/DDBJ whole genome shotgun (WGS) entry which is preliminary data.</text>
</comment>
<evidence type="ECO:0000256" key="2">
    <source>
        <dbReference type="ARBA" id="ARBA00022516"/>
    </source>
</evidence>
<protein>
    <submittedName>
        <fullName evidence="9">3-oxoacyl-[acyl-carrier-protein] synthase III, chloroplastic</fullName>
    </submittedName>
</protein>
<dbReference type="PANTHER" id="PTHR43091">
    <property type="entry name" value="3-OXOACYL-[ACYL-CARRIER-PROTEIN] SYNTHASE"/>
    <property type="match status" value="1"/>
</dbReference>
<dbReference type="GO" id="GO:0009507">
    <property type="term" value="C:chloroplast"/>
    <property type="evidence" value="ECO:0007669"/>
    <property type="project" value="TreeGrafter"/>
</dbReference>
<evidence type="ECO:0000256" key="4">
    <source>
        <dbReference type="ARBA" id="ARBA00022832"/>
    </source>
</evidence>
<keyword evidence="7" id="KW-1133">Transmembrane helix</keyword>
<dbReference type="Gene3D" id="3.40.47.10">
    <property type="match status" value="1"/>
</dbReference>
<dbReference type="AlphaFoldDB" id="A0A2G2VTM1"/>
<dbReference type="GO" id="GO:0006633">
    <property type="term" value="P:fatty acid biosynthetic process"/>
    <property type="evidence" value="ECO:0007669"/>
    <property type="project" value="UniProtKB-UniPathway"/>
</dbReference>
<feature type="transmembrane region" description="Helical" evidence="7">
    <location>
        <begin position="7"/>
        <end position="26"/>
    </location>
</feature>
<dbReference type="UniPathway" id="UPA00094"/>
<dbReference type="SUPFAM" id="SSF53901">
    <property type="entry name" value="Thiolase-like"/>
    <property type="match status" value="1"/>
</dbReference>
<feature type="non-terminal residue" evidence="9">
    <location>
        <position position="1"/>
    </location>
</feature>
<comment type="pathway">
    <text evidence="1">Lipid metabolism; fatty acid biosynthesis.</text>
</comment>
<accession>A0A2G2VTM1</accession>
<reference evidence="9 10" key="1">
    <citation type="journal article" date="2017" name="Genome Biol.">
        <title>New reference genome sequences of hot pepper reveal the massive evolution of plant disease-resistance genes by retroduplication.</title>
        <authorList>
            <person name="Kim S."/>
            <person name="Park J."/>
            <person name="Yeom S.I."/>
            <person name="Kim Y.M."/>
            <person name="Seo E."/>
            <person name="Kim K.T."/>
            <person name="Kim M.S."/>
            <person name="Lee J.M."/>
            <person name="Cheong K."/>
            <person name="Shin H.S."/>
            <person name="Kim S.B."/>
            <person name="Han K."/>
            <person name="Lee J."/>
            <person name="Park M."/>
            <person name="Lee H.A."/>
            <person name="Lee H.Y."/>
            <person name="Lee Y."/>
            <person name="Oh S."/>
            <person name="Lee J.H."/>
            <person name="Choi E."/>
            <person name="Choi E."/>
            <person name="Lee S.E."/>
            <person name="Jeon J."/>
            <person name="Kim H."/>
            <person name="Choi G."/>
            <person name="Song H."/>
            <person name="Lee J."/>
            <person name="Lee S.C."/>
            <person name="Kwon J.K."/>
            <person name="Lee H.Y."/>
            <person name="Koo N."/>
            <person name="Hong Y."/>
            <person name="Kim R.W."/>
            <person name="Kang W.H."/>
            <person name="Huh J.H."/>
            <person name="Kang B.C."/>
            <person name="Yang T.J."/>
            <person name="Lee Y.H."/>
            <person name="Bennetzen J.L."/>
            <person name="Choi D."/>
        </authorList>
    </citation>
    <scope>NUCLEOTIDE SEQUENCE [LARGE SCALE GENOMIC DNA]</scope>
    <source>
        <strain evidence="10">cv. PBC81</strain>
    </source>
</reference>
<name>A0A2G2VTM1_CAPBA</name>
<keyword evidence="6" id="KW-0275">Fatty acid biosynthesis</keyword>
<feature type="domain" description="Beta-ketoacyl-[acyl-carrier-protein] synthase III C-terminal" evidence="8">
    <location>
        <begin position="110"/>
        <end position="200"/>
    </location>
</feature>
<keyword evidence="3" id="KW-0808">Transferase</keyword>
<evidence type="ECO:0000313" key="10">
    <source>
        <dbReference type="Proteomes" id="UP000224567"/>
    </source>
</evidence>
<dbReference type="Pfam" id="PF08541">
    <property type="entry name" value="ACP_syn_III_C"/>
    <property type="match status" value="1"/>
</dbReference>
<keyword evidence="2" id="KW-0444">Lipid biosynthesis</keyword>
<evidence type="ECO:0000256" key="1">
    <source>
        <dbReference type="ARBA" id="ARBA00005194"/>
    </source>
</evidence>
<keyword evidence="10" id="KW-1185">Reference proteome</keyword>
<evidence type="ECO:0000256" key="6">
    <source>
        <dbReference type="ARBA" id="ARBA00023160"/>
    </source>
</evidence>
<dbReference type="STRING" id="33114.A0A2G2VTM1"/>
<feature type="transmembrane region" description="Helical" evidence="7">
    <location>
        <begin position="32"/>
        <end position="50"/>
    </location>
</feature>
<reference evidence="10" key="2">
    <citation type="journal article" date="2017" name="J. Anim. Genet.">
        <title>Multiple reference genome sequences of hot pepper reveal the massive evolution of plant disease resistance genes by retroduplication.</title>
        <authorList>
            <person name="Kim S."/>
            <person name="Park J."/>
            <person name="Yeom S.-I."/>
            <person name="Kim Y.-M."/>
            <person name="Seo E."/>
            <person name="Kim K.-T."/>
            <person name="Kim M.-S."/>
            <person name="Lee J.M."/>
            <person name="Cheong K."/>
            <person name="Shin H.-S."/>
            <person name="Kim S.-B."/>
            <person name="Han K."/>
            <person name="Lee J."/>
            <person name="Park M."/>
            <person name="Lee H.-A."/>
            <person name="Lee H.-Y."/>
            <person name="Lee Y."/>
            <person name="Oh S."/>
            <person name="Lee J.H."/>
            <person name="Choi E."/>
            <person name="Choi E."/>
            <person name="Lee S.E."/>
            <person name="Jeon J."/>
            <person name="Kim H."/>
            <person name="Choi G."/>
            <person name="Song H."/>
            <person name="Lee J."/>
            <person name="Lee S.-C."/>
            <person name="Kwon J.-K."/>
            <person name="Lee H.-Y."/>
            <person name="Koo N."/>
            <person name="Hong Y."/>
            <person name="Kim R.W."/>
            <person name="Kang W.-H."/>
            <person name="Huh J.H."/>
            <person name="Kang B.-C."/>
            <person name="Yang T.-J."/>
            <person name="Lee Y.-H."/>
            <person name="Bennetzen J.L."/>
            <person name="Choi D."/>
        </authorList>
    </citation>
    <scope>NUCLEOTIDE SEQUENCE [LARGE SCALE GENOMIC DNA]</scope>
    <source>
        <strain evidence="10">cv. PBC81</strain>
    </source>
</reference>
<evidence type="ECO:0000259" key="8">
    <source>
        <dbReference type="Pfam" id="PF08541"/>
    </source>
</evidence>
<evidence type="ECO:0000256" key="3">
    <source>
        <dbReference type="ARBA" id="ARBA00022679"/>
    </source>
</evidence>
<dbReference type="InterPro" id="IPR013747">
    <property type="entry name" value="ACP_syn_III_C"/>
</dbReference>
<keyword evidence="7" id="KW-0812">Transmembrane</keyword>
<keyword evidence="4" id="KW-0276">Fatty acid metabolism</keyword>
<dbReference type="OrthoDB" id="1684124at2759"/>
<organism evidence="9 10">
    <name type="scientific">Capsicum baccatum</name>
    <name type="common">Peruvian pepper</name>
    <dbReference type="NCBI Taxonomy" id="33114"/>
    <lineage>
        <taxon>Eukaryota</taxon>
        <taxon>Viridiplantae</taxon>
        <taxon>Streptophyta</taxon>
        <taxon>Embryophyta</taxon>
        <taxon>Tracheophyta</taxon>
        <taxon>Spermatophyta</taxon>
        <taxon>Magnoliopsida</taxon>
        <taxon>eudicotyledons</taxon>
        <taxon>Gunneridae</taxon>
        <taxon>Pentapetalae</taxon>
        <taxon>asterids</taxon>
        <taxon>lamiids</taxon>
        <taxon>Solanales</taxon>
        <taxon>Solanaceae</taxon>
        <taxon>Solanoideae</taxon>
        <taxon>Capsiceae</taxon>
        <taxon>Capsicum</taxon>
    </lineage>
</organism>
<keyword evidence="7" id="KW-0472">Membrane</keyword>
<keyword evidence="5" id="KW-0443">Lipid metabolism</keyword>
<dbReference type="Proteomes" id="UP000224567">
    <property type="component" value="Unassembled WGS sequence"/>
</dbReference>
<sequence length="201" mass="22149">TGKAIHWLLTLRLLVAGSCWACFQLFATSKLVVLRIFLQSVLMLFLVSLIRRIEIPVFSLVAAGAVLVQACDIREDGLFGFDLHSDDMMNAKEIFKFVVRMVPQSIEATLEKAGLASSNNFDWLLLHQAKQRIIDGITTWLEVPSECVISNLANYGNTSITSIPLALDKVVRSGKVQSGHVIAPAGFEAGLTWASTIFRWG</sequence>
<dbReference type="InterPro" id="IPR016039">
    <property type="entry name" value="Thiolase-like"/>
</dbReference>
<evidence type="ECO:0000256" key="5">
    <source>
        <dbReference type="ARBA" id="ARBA00023098"/>
    </source>
</evidence>
<evidence type="ECO:0000256" key="7">
    <source>
        <dbReference type="SAM" id="Phobius"/>
    </source>
</evidence>
<dbReference type="GO" id="GO:0016746">
    <property type="term" value="F:acyltransferase activity"/>
    <property type="evidence" value="ECO:0007669"/>
    <property type="project" value="InterPro"/>
</dbReference>
<proteinExistence type="predicted"/>
<dbReference type="EMBL" id="MLFT02000010">
    <property type="protein sequence ID" value="PHT36339.1"/>
    <property type="molecule type" value="Genomic_DNA"/>
</dbReference>